<organism evidence="2 3">
    <name type="scientific">Mycobacterium phage 32HC</name>
    <dbReference type="NCBI Taxonomy" id="1445729"/>
    <lineage>
        <taxon>Viruses</taxon>
        <taxon>Duplodnaviria</taxon>
        <taxon>Heunggongvirae</taxon>
        <taxon>Uroviricota</taxon>
        <taxon>Caudoviricetes</taxon>
        <taxon>Trigintaduovirus</taxon>
        <taxon>Trigintaduovirus 32HC</taxon>
    </lineage>
</organism>
<name>W8EAE1_9CAUD</name>
<accession>W8EAE1</accession>
<reference evidence="2 3" key="1">
    <citation type="journal article" date="2014" name="Genome Announc.">
        <title>Complete genome sequences of nine mycobacteriophages.</title>
        <authorList>
            <person name="Franceschelli J.J."/>
            <person name="Suarez C.A."/>
            <person name="Teran L."/>
            <person name="Raya R.R."/>
            <person name="Morbidoni H.R."/>
        </authorList>
    </citation>
    <scope>NUCLEOTIDE SEQUENCE [LARGE SCALE GENOMIC DNA]</scope>
</reference>
<dbReference type="EMBL" id="KJ028219">
    <property type="protein sequence ID" value="AHJ86308.1"/>
    <property type="molecule type" value="Genomic_DNA"/>
</dbReference>
<sequence length="108" mass="11289">MDIANLIAEALPQFCPTTNHYRCSDGKYLLVTVPTIDPVGTLAETLGIVVAVAKSHLPATVDVFLSDEYAAVLDADGDLANGLTPIATFPAGTSHAEALALMGYSVER</sequence>
<feature type="domain" description="DUF7572" evidence="1">
    <location>
        <begin position="3"/>
        <end position="104"/>
    </location>
</feature>
<dbReference type="RefSeq" id="YP_009009501.1">
    <property type="nucleotide sequence ID" value="NC_023602.1"/>
</dbReference>
<evidence type="ECO:0000313" key="3">
    <source>
        <dbReference type="Proteomes" id="UP000201080"/>
    </source>
</evidence>
<evidence type="ECO:0000313" key="2">
    <source>
        <dbReference type="EMBL" id="AHJ86308.1"/>
    </source>
</evidence>
<gene>
    <name evidence="2" type="ORF">32HC_30</name>
</gene>
<proteinExistence type="predicted"/>
<dbReference type="KEGG" id="vg:18505993"/>
<dbReference type="Proteomes" id="UP000201080">
    <property type="component" value="Segment"/>
</dbReference>
<protein>
    <recommendedName>
        <fullName evidence="1">DUF7572 domain-containing protein</fullName>
    </recommendedName>
</protein>
<dbReference type="OrthoDB" id="18140at10239"/>
<evidence type="ECO:0000259" key="1">
    <source>
        <dbReference type="Pfam" id="PF24457"/>
    </source>
</evidence>
<dbReference type="Pfam" id="PF24457">
    <property type="entry name" value="DUF7572"/>
    <property type="match status" value="1"/>
</dbReference>
<dbReference type="InterPro" id="IPR055994">
    <property type="entry name" value="DUF7572"/>
</dbReference>
<keyword evidence="3" id="KW-1185">Reference proteome</keyword>